<evidence type="ECO:0000313" key="1">
    <source>
        <dbReference type="EMBL" id="GBM37055.1"/>
    </source>
</evidence>
<dbReference type="EMBL" id="BGPR01000827">
    <property type="protein sequence ID" value="GBM37055.1"/>
    <property type="molecule type" value="Genomic_DNA"/>
</dbReference>
<organism evidence="1 2">
    <name type="scientific">Araneus ventricosus</name>
    <name type="common">Orbweaver spider</name>
    <name type="synonym">Epeira ventricosa</name>
    <dbReference type="NCBI Taxonomy" id="182803"/>
    <lineage>
        <taxon>Eukaryota</taxon>
        <taxon>Metazoa</taxon>
        <taxon>Ecdysozoa</taxon>
        <taxon>Arthropoda</taxon>
        <taxon>Chelicerata</taxon>
        <taxon>Arachnida</taxon>
        <taxon>Araneae</taxon>
        <taxon>Araneomorphae</taxon>
        <taxon>Entelegynae</taxon>
        <taxon>Araneoidea</taxon>
        <taxon>Araneidae</taxon>
        <taxon>Araneus</taxon>
    </lineage>
</organism>
<protein>
    <submittedName>
        <fullName evidence="1">Uncharacterized protein</fullName>
    </submittedName>
</protein>
<keyword evidence="2" id="KW-1185">Reference proteome</keyword>
<gene>
    <name evidence="1" type="ORF">AVEN_228074_1</name>
</gene>
<proteinExistence type="predicted"/>
<accession>A0A4Y2F9Y6</accession>
<sequence length="56" mass="6516">MVRRRIFPLIQHTRIQTSLTQDLMGIRPIYAEDLCWSRVSSMEPSHPEANTLPQGH</sequence>
<dbReference type="Proteomes" id="UP000499080">
    <property type="component" value="Unassembled WGS sequence"/>
</dbReference>
<dbReference type="AlphaFoldDB" id="A0A4Y2F9Y6"/>
<comment type="caution">
    <text evidence="1">The sequence shown here is derived from an EMBL/GenBank/DDBJ whole genome shotgun (WGS) entry which is preliminary data.</text>
</comment>
<evidence type="ECO:0000313" key="2">
    <source>
        <dbReference type="Proteomes" id="UP000499080"/>
    </source>
</evidence>
<feature type="non-terminal residue" evidence="1">
    <location>
        <position position="56"/>
    </location>
</feature>
<name>A0A4Y2F9Y6_ARAVE</name>
<reference evidence="1 2" key="1">
    <citation type="journal article" date="2019" name="Sci. Rep.">
        <title>Orb-weaving spider Araneus ventricosus genome elucidates the spidroin gene catalogue.</title>
        <authorList>
            <person name="Kono N."/>
            <person name="Nakamura H."/>
            <person name="Ohtoshi R."/>
            <person name="Moran D.A.P."/>
            <person name="Shinohara A."/>
            <person name="Yoshida Y."/>
            <person name="Fujiwara M."/>
            <person name="Mori M."/>
            <person name="Tomita M."/>
            <person name="Arakawa K."/>
        </authorList>
    </citation>
    <scope>NUCLEOTIDE SEQUENCE [LARGE SCALE GENOMIC DNA]</scope>
</reference>